<gene>
    <name evidence="2" type="ORF">AXI58_18655</name>
</gene>
<dbReference type="OrthoDB" id="1925295at2"/>
<evidence type="ECO:0000313" key="2">
    <source>
        <dbReference type="EMBL" id="KXZ17758.1"/>
    </source>
</evidence>
<dbReference type="InterPro" id="IPR010022">
    <property type="entry name" value="XkdX"/>
</dbReference>
<dbReference type="RefSeq" id="WP_061522260.1">
    <property type="nucleotide sequence ID" value="NZ_JARLZY010000011.1"/>
</dbReference>
<accession>A0A150F659</accession>
<dbReference type="STRING" id="1793963.AXI58_18655"/>
<dbReference type="Pfam" id="PF09693">
    <property type="entry name" value="Phage_XkdX"/>
    <property type="match status" value="1"/>
</dbReference>
<dbReference type="Proteomes" id="UP000075430">
    <property type="component" value="Unassembled WGS sequence"/>
</dbReference>
<dbReference type="NCBIfam" id="TIGR01669">
    <property type="entry name" value="phage_XkdX"/>
    <property type="match status" value="1"/>
</dbReference>
<organism evidence="2 3">
    <name type="scientific">Bacillus nakamurai</name>
    <dbReference type="NCBI Taxonomy" id="1793963"/>
    <lineage>
        <taxon>Bacteria</taxon>
        <taxon>Bacillati</taxon>
        <taxon>Bacillota</taxon>
        <taxon>Bacilli</taxon>
        <taxon>Bacillales</taxon>
        <taxon>Bacillaceae</taxon>
        <taxon>Bacillus</taxon>
    </lineage>
</organism>
<protein>
    <submittedName>
        <fullName evidence="2">Phage portal protein</fullName>
    </submittedName>
</protein>
<evidence type="ECO:0000256" key="1">
    <source>
        <dbReference type="SAM" id="MobiDB-lite"/>
    </source>
</evidence>
<name>A0A150F659_9BACI</name>
<dbReference type="AlphaFoldDB" id="A0A150F659"/>
<reference evidence="3" key="1">
    <citation type="submission" date="2016-02" db="EMBL/GenBank/DDBJ databases">
        <authorList>
            <person name="Dunlap C."/>
        </authorList>
    </citation>
    <scope>NUCLEOTIDE SEQUENCE [LARGE SCALE GENOMIC DNA]</scope>
    <source>
        <strain evidence="3">NRRL B-41092</strain>
    </source>
</reference>
<keyword evidence="3" id="KW-1185">Reference proteome</keyword>
<evidence type="ECO:0000313" key="3">
    <source>
        <dbReference type="Proteomes" id="UP000075430"/>
    </source>
</evidence>
<feature type="region of interest" description="Disordered" evidence="1">
    <location>
        <begin position="39"/>
        <end position="62"/>
    </location>
</feature>
<dbReference type="EMBL" id="LSBA01000019">
    <property type="protein sequence ID" value="KXZ17758.1"/>
    <property type="molecule type" value="Genomic_DNA"/>
</dbReference>
<sequence>MTWYTRIKNLYDAGLWTKKQVHDTVGAGRITPEEYEKITGDLYDPNTPPIEDPSEEAGGQGA</sequence>
<proteinExistence type="predicted"/>
<comment type="caution">
    <text evidence="2">The sequence shown here is derived from an EMBL/GenBank/DDBJ whole genome shotgun (WGS) entry which is preliminary data.</text>
</comment>